<protein>
    <recommendedName>
        <fullName evidence="5">Probable membrane transporter protein</fullName>
    </recommendedName>
</protein>
<keyword evidence="5" id="KW-1003">Cell membrane</keyword>
<dbReference type="InterPro" id="IPR051598">
    <property type="entry name" value="TSUP/Inactive_protease-like"/>
</dbReference>
<evidence type="ECO:0000256" key="4">
    <source>
        <dbReference type="ARBA" id="ARBA00023136"/>
    </source>
</evidence>
<dbReference type="OrthoDB" id="560496at2"/>
<evidence type="ECO:0000256" key="5">
    <source>
        <dbReference type="RuleBase" id="RU363041"/>
    </source>
</evidence>
<comment type="subcellular location">
    <subcellularLocation>
        <location evidence="5">Cell membrane</location>
        <topology evidence="5">Multi-pass membrane protein</topology>
    </subcellularLocation>
    <subcellularLocation>
        <location evidence="1">Membrane</location>
        <topology evidence="1">Multi-pass membrane protein</topology>
    </subcellularLocation>
</comment>
<dbReference type="EMBL" id="PQVF01000007">
    <property type="protein sequence ID" value="POY36316.1"/>
    <property type="molecule type" value="Genomic_DNA"/>
</dbReference>
<organism evidence="6 7">
    <name type="scientific">Solitalea longa</name>
    <dbReference type="NCBI Taxonomy" id="2079460"/>
    <lineage>
        <taxon>Bacteria</taxon>
        <taxon>Pseudomonadati</taxon>
        <taxon>Bacteroidota</taxon>
        <taxon>Sphingobacteriia</taxon>
        <taxon>Sphingobacteriales</taxon>
        <taxon>Sphingobacteriaceae</taxon>
        <taxon>Solitalea</taxon>
    </lineage>
</organism>
<dbReference type="AlphaFoldDB" id="A0A2S5A172"/>
<reference evidence="6 7" key="1">
    <citation type="submission" date="2018-01" db="EMBL/GenBank/DDBJ databases">
        <authorList>
            <person name="Gaut B.S."/>
            <person name="Morton B.R."/>
            <person name="Clegg M.T."/>
            <person name="Duvall M.R."/>
        </authorList>
    </citation>
    <scope>NUCLEOTIDE SEQUENCE [LARGE SCALE GENOMIC DNA]</scope>
    <source>
        <strain evidence="6 7">HR-AV</strain>
    </source>
</reference>
<dbReference type="GO" id="GO:0005886">
    <property type="term" value="C:plasma membrane"/>
    <property type="evidence" value="ECO:0007669"/>
    <property type="project" value="UniProtKB-SubCell"/>
</dbReference>
<dbReference type="Pfam" id="PF01925">
    <property type="entry name" value="TauE"/>
    <property type="match status" value="1"/>
</dbReference>
<accession>A0A2S5A172</accession>
<feature type="transmembrane region" description="Helical" evidence="5">
    <location>
        <begin position="133"/>
        <end position="158"/>
    </location>
</feature>
<feature type="transmembrane region" description="Helical" evidence="5">
    <location>
        <begin position="38"/>
        <end position="59"/>
    </location>
</feature>
<dbReference type="Proteomes" id="UP000236893">
    <property type="component" value="Unassembled WGS sequence"/>
</dbReference>
<comment type="similarity">
    <text evidence="5">Belongs to the 4-toluene sulfonate uptake permease (TSUP) (TC 2.A.102) family.</text>
</comment>
<comment type="caution">
    <text evidence="6">The sequence shown here is derived from an EMBL/GenBank/DDBJ whole genome shotgun (WGS) entry which is preliminary data.</text>
</comment>
<name>A0A2S5A172_9SPHI</name>
<sequence>MNYQLCLLFFIVALVYSTAGFGGGSSYIAILTLFGINMYLMKSTALLCNIVVVTGGVITFYKQGFLPLKKAFWLAIVSVPLAFLGSCIPLKEHVFFLILGTALIISATLMFYRLFPIAQRNEAPSDDHSIAKFSIAGGFIGGLSGMTGIGGGIFLSPLLKLANFDTAKNIAGLSSFFILVNSAAGLLGQFSKNQLNFNASFTVPLLFSVIAGGQIGTQLSAKKFSEKWVSVVTALLVAYAGIRLLMNAKA</sequence>
<keyword evidence="7" id="KW-1185">Reference proteome</keyword>
<feature type="transmembrane region" description="Helical" evidence="5">
    <location>
        <begin position="71"/>
        <end position="88"/>
    </location>
</feature>
<evidence type="ECO:0000256" key="3">
    <source>
        <dbReference type="ARBA" id="ARBA00022989"/>
    </source>
</evidence>
<feature type="transmembrane region" description="Helical" evidence="5">
    <location>
        <begin position="170"/>
        <end position="188"/>
    </location>
</feature>
<evidence type="ECO:0000313" key="7">
    <source>
        <dbReference type="Proteomes" id="UP000236893"/>
    </source>
</evidence>
<evidence type="ECO:0000256" key="1">
    <source>
        <dbReference type="ARBA" id="ARBA00004141"/>
    </source>
</evidence>
<feature type="transmembrane region" description="Helical" evidence="5">
    <location>
        <begin position="195"/>
        <end position="216"/>
    </location>
</feature>
<keyword evidence="4 5" id="KW-0472">Membrane</keyword>
<gene>
    <name evidence="6" type="ORF">C3K47_11230</name>
</gene>
<proteinExistence type="inferred from homology"/>
<dbReference type="RefSeq" id="WP_103789234.1">
    <property type="nucleotide sequence ID" value="NZ_PQVF01000007.1"/>
</dbReference>
<dbReference type="PANTHER" id="PTHR43701">
    <property type="entry name" value="MEMBRANE TRANSPORTER PROTEIN MJ0441-RELATED"/>
    <property type="match status" value="1"/>
</dbReference>
<dbReference type="PANTHER" id="PTHR43701:SF5">
    <property type="entry name" value="MEMBRANE TRANSPORTER PROTEIN-RELATED"/>
    <property type="match status" value="1"/>
</dbReference>
<dbReference type="InterPro" id="IPR002781">
    <property type="entry name" value="TM_pro_TauE-like"/>
</dbReference>
<keyword evidence="2 5" id="KW-0812">Transmembrane</keyword>
<feature type="transmembrane region" description="Helical" evidence="5">
    <location>
        <begin position="94"/>
        <end position="112"/>
    </location>
</feature>
<feature type="transmembrane region" description="Helical" evidence="5">
    <location>
        <begin position="228"/>
        <end position="246"/>
    </location>
</feature>
<evidence type="ECO:0000313" key="6">
    <source>
        <dbReference type="EMBL" id="POY36316.1"/>
    </source>
</evidence>
<evidence type="ECO:0000256" key="2">
    <source>
        <dbReference type="ARBA" id="ARBA00022692"/>
    </source>
</evidence>
<keyword evidence="3 5" id="KW-1133">Transmembrane helix</keyword>